<evidence type="ECO:0000313" key="2">
    <source>
        <dbReference type="Proteomes" id="UP001208567"/>
    </source>
</evidence>
<evidence type="ECO:0000313" key="1">
    <source>
        <dbReference type="EMBL" id="GLC31203.1"/>
    </source>
</evidence>
<name>A0ABQ5N7G9_9CLOT</name>
<protein>
    <submittedName>
        <fullName evidence="1">Uncharacterized protein</fullName>
    </submittedName>
</protein>
<dbReference type="Proteomes" id="UP001208567">
    <property type="component" value="Unassembled WGS sequence"/>
</dbReference>
<comment type="caution">
    <text evidence="1">The sequence shown here is derived from an EMBL/GenBank/DDBJ whole genome shotgun (WGS) entry which is preliminary data.</text>
</comment>
<organism evidence="1 2">
    <name type="scientific">Clostridium omnivorum</name>
    <dbReference type="NCBI Taxonomy" id="1604902"/>
    <lineage>
        <taxon>Bacteria</taxon>
        <taxon>Bacillati</taxon>
        <taxon>Bacillota</taxon>
        <taxon>Clostridia</taxon>
        <taxon>Eubacteriales</taxon>
        <taxon>Clostridiaceae</taxon>
        <taxon>Clostridium</taxon>
    </lineage>
</organism>
<sequence length="72" mass="8019">MIPSRKSVSSNRIVIRSILRNGYVPGVSSRLLMSKVNILLYCRNGLTIVHSKLSPFVVTLKVYSSVARISLE</sequence>
<gene>
    <name evidence="1" type="ORF">bsdE14_26130</name>
</gene>
<accession>A0ABQ5N7G9</accession>
<proteinExistence type="predicted"/>
<keyword evidence="2" id="KW-1185">Reference proteome</keyword>
<reference evidence="1 2" key="1">
    <citation type="journal article" date="2024" name="Int. J. Syst. Evol. Microbiol.">
        <title>Clostridium omnivorum sp. nov., isolated from anoxic soil under the treatment of reductive soil disinfestation.</title>
        <authorList>
            <person name="Ueki A."/>
            <person name="Tonouchi A."/>
            <person name="Kaku N."/>
            <person name="Honma S."/>
            <person name="Ueki K."/>
        </authorList>
    </citation>
    <scope>NUCLEOTIDE SEQUENCE [LARGE SCALE GENOMIC DNA]</scope>
    <source>
        <strain evidence="1 2">E14</strain>
    </source>
</reference>
<dbReference type="EMBL" id="BRXR01000001">
    <property type="protein sequence ID" value="GLC31203.1"/>
    <property type="molecule type" value="Genomic_DNA"/>
</dbReference>